<reference evidence="1 2" key="1">
    <citation type="submission" date="2013-10" db="EMBL/GenBank/DDBJ databases">
        <title>Complete genome sequence of Corynebacterium lactis DSM 45799(T), isolated from raw cow milk.</title>
        <authorList>
            <person name="Ruckert C."/>
            <person name="Albersmeier A."/>
            <person name="Lipski A."/>
            <person name="Kalinowski J."/>
        </authorList>
    </citation>
    <scope>NUCLEOTIDE SEQUENCE [LARGE SCALE GENOMIC DNA]</scope>
    <source>
        <strain evidence="1 2">RW2-5</strain>
    </source>
</reference>
<organism evidence="1 2">
    <name type="scientific">Corynebacterium lactis RW2-5</name>
    <dbReference type="NCBI Taxonomy" id="1408189"/>
    <lineage>
        <taxon>Bacteria</taxon>
        <taxon>Bacillati</taxon>
        <taxon>Actinomycetota</taxon>
        <taxon>Actinomycetes</taxon>
        <taxon>Mycobacteriales</taxon>
        <taxon>Corynebacteriaceae</taxon>
        <taxon>Corynebacterium</taxon>
    </lineage>
</organism>
<accession>A0A0K2H4N9</accession>
<keyword evidence="2" id="KW-1185">Reference proteome</keyword>
<proteinExistence type="predicted"/>
<dbReference type="EMBL" id="CP006841">
    <property type="protein sequence ID" value="ALA68676.1"/>
    <property type="molecule type" value="Genomic_DNA"/>
</dbReference>
<evidence type="ECO:0000313" key="1">
    <source>
        <dbReference type="EMBL" id="ALA68676.1"/>
    </source>
</evidence>
<dbReference type="AlphaFoldDB" id="A0A0K2H4N9"/>
<gene>
    <name evidence="1" type="ORF">CLAC_09935</name>
</gene>
<name>A0A0K2H4N9_9CORY</name>
<dbReference type="KEGG" id="clw:CLAC_09935"/>
<protein>
    <submittedName>
        <fullName evidence="1">Uncharacterized protein</fullName>
    </submittedName>
</protein>
<dbReference type="Proteomes" id="UP000058446">
    <property type="component" value="Chromosome"/>
</dbReference>
<sequence length="33" mass="3262">MVSLVVLSGVSGFCVEVSDGIPVVDSAVVGIQV</sequence>
<evidence type="ECO:0000313" key="2">
    <source>
        <dbReference type="Proteomes" id="UP000058446"/>
    </source>
</evidence>